<organism evidence="3 4">
    <name type="scientific">Lichenifustis flavocetrariae</name>
    <dbReference type="NCBI Taxonomy" id="2949735"/>
    <lineage>
        <taxon>Bacteria</taxon>
        <taxon>Pseudomonadati</taxon>
        <taxon>Pseudomonadota</taxon>
        <taxon>Alphaproteobacteria</taxon>
        <taxon>Hyphomicrobiales</taxon>
        <taxon>Lichenihabitantaceae</taxon>
        <taxon>Lichenifustis</taxon>
    </lineage>
</organism>
<keyword evidence="2" id="KW-0560">Oxidoreductase</keyword>
<dbReference type="PRINTS" id="PR00081">
    <property type="entry name" value="GDHRDH"/>
</dbReference>
<dbReference type="RefSeq" id="WP_282582782.1">
    <property type="nucleotide sequence ID" value="NZ_JAMOIM010000001.1"/>
</dbReference>
<dbReference type="Pfam" id="PF00106">
    <property type="entry name" value="adh_short"/>
    <property type="match status" value="1"/>
</dbReference>
<dbReference type="InterPro" id="IPR002347">
    <property type="entry name" value="SDR_fam"/>
</dbReference>
<accession>A0AA41YQ08</accession>
<evidence type="ECO:0000313" key="4">
    <source>
        <dbReference type="Proteomes" id="UP001165667"/>
    </source>
</evidence>
<evidence type="ECO:0000256" key="1">
    <source>
        <dbReference type="ARBA" id="ARBA00006484"/>
    </source>
</evidence>
<reference evidence="3" key="1">
    <citation type="submission" date="2022-05" db="EMBL/GenBank/DDBJ databases">
        <authorList>
            <person name="Pankratov T."/>
        </authorList>
    </citation>
    <scope>NUCLEOTIDE SEQUENCE</scope>
    <source>
        <strain evidence="3">BP6-180914</strain>
    </source>
</reference>
<keyword evidence="4" id="KW-1185">Reference proteome</keyword>
<dbReference type="Proteomes" id="UP001165667">
    <property type="component" value="Unassembled WGS sequence"/>
</dbReference>
<gene>
    <name evidence="3" type="ORF">M8523_00060</name>
</gene>
<evidence type="ECO:0000256" key="2">
    <source>
        <dbReference type="ARBA" id="ARBA00023002"/>
    </source>
</evidence>
<dbReference type="PANTHER" id="PTHR24320:SF148">
    <property type="entry name" value="NAD(P)-BINDING ROSSMANN-FOLD SUPERFAMILY PROTEIN"/>
    <property type="match status" value="1"/>
</dbReference>
<dbReference type="AlphaFoldDB" id="A0AA41YQ08"/>
<dbReference type="GO" id="GO:0016491">
    <property type="term" value="F:oxidoreductase activity"/>
    <property type="evidence" value="ECO:0007669"/>
    <property type="project" value="UniProtKB-KW"/>
</dbReference>
<evidence type="ECO:0000313" key="3">
    <source>
        <dbReference type="EMBL" id="MCW6506411.1"/>
    </source>
</evidence>
<dbReference type="PROSITE" id="PS51257">
    <property type="entry name" value="PROKAR_LIPOPROTEIN"/>
    <property type="match status" value="1"/>
</dbReference>
<dbReference type="EMBL" id="JAMOIM010000001">
    <property type="protein sequence ID" value="MCW6506411.1"/>
    <property type="molecule type" value="Genomic_DNA"/>
</dbReference>
<dbReference type="PANTHER" id="PTHR24320">
    <property type="entry name" value="RETINOL DEHYDROGENASE"/>
    <property type="match status" value="1"/>
</dbReference>
<proteinExistence type="inferred from homology"/>
<comment type="caution">
    <text evidence="3">The sequence shown here is derived from an EMBL/GenBank/DDBJ whole genome shotgun (WGS) entry which is preliminary data.</text>
</comment>
<dbReference type="Gene3D" id="3.40.50.720">
    <property type="entry name" value="NAD(P)-binding Rossmann-like Domain"/>
    <property type="match status" value="1"/>
</dbReference>
<dbReference type="SUPFAM" id="SSF51735">
    <property type="entry name" value="NAD(P)-binding Rossmann-fold domains"/>
    <property type="match status" value="1"/>
</dbReference>
<comment type="similarity">
    <text evidence="1">Belongs to the short-chain dehydrogenases/reductases (SDR) family.</text>
</comment>
<name>A0AA41YQ08_9HYPH</name>
<sequence length="324" mass="34299">MRHSITLVTGATSGLGYAAALLLAAGGCQEVIVTGRSLARVQETAAQLADETKRQVFTPLELELDTPSSVQSALTALVKRGRQVDFLLLNAGLVPFKQRVLTAASVESSQAPLIGHHQLTVGLLNANLLSRNARIVIAGAEPARGGVPFFKLTDLPEFAAKYHQGNRAAAVEALIRSGPNVKYVPNNAYADAKLIIAWWAAAMARRLPSGMAVYAVSPGGATATKVVRSASPVLKYLFIPIVNLIPGMNQTPETAARRYIQASEFGTDVSGLFFASAEGKFSGPIEVQRQPHLHDRASQEAAWQAIVKVSGVDLSRPASLSAVS</sequence>
<dbReference type="InterPro" id="IPR036291">
    <property type="entry name" value="NAD(P)-bd_dom_sf"/>
</dbReference>
<protein>
    <submittedName>
        <fullName evidence="3">SDR family NAD(P)-dependent oxidoreductase</fullName>
    </submittedName>
</protein>